<reference evidence="15 16" key="2">
    <citation type="submission" date="2011-11" db="EMBL/GenBank/DDBJ databases">
        <authorList>
            <consortium name="US DOE Joint Genome Institute"/>
            <person name="Lucas S."/>
            <person name="Han J."/>
            <person name="Lapidus A."/>
            <person name="Cheng J.-F."/>
            <person name="Goodwin L."/>
            <person name="Pitluck S."/>
            <person name="Peters L."/>
            <person name="Ovchinnikova G."/>
            <person name="Zhang X."/>
            <person name="Detter J.C."/>
            <person name="Han C."/>
            <person name="Tapia R."/>
            <person name="Land M."/>
            <person name="Hauser L."/>
            <person name="Kyrpides N."/>
            <person name="Ivanova N."/>
            <person name="Pagani I."/>
            <person name="Vogl K."/>
            <person name="Liu Z."/>
            <person name="Overmann J."/>
            <person name="Frigaard N.-U."/>
            <person name="Bryant D."/>
            <person name="Woyke T."/>
        </authorList>
    </citation>
    <scope>NUCLEOTIDE SEQUENCE [LARGE SCALE GENOMIC DNA]</scope>
    <source>
        <strain evidence="15 16">970</strain>
    </source>
</reference>
<keyword evidence="6" id="KW-0732">Signal</keyword>
<evidence type="ECO:0000256" key="11">
    <source>
        <dbReference type="PIRSR" id="PIRSR000294-1"/>
    </source>
</evidence>
<dbReference type="RefSeq" id="WP_009148587.1">
    <property type="nucleotide sequence ID" value="NZ_CP121471.1"/>
</dbReference>
<keyword evidence="2" id="KW-0813">Transport</keyword>
<dbReference type="GO" id="GO:0042597">
    <property type="term" value="C:periplasmic space"/>
    <property type="evidence" value="ECO:0007669"/>
    <property type="project" value="UniProtKB-SubCell"/>
</dbReference>
<organism evidence="15 16">
    <name type="scientific">Thiorhodovibrio frisius</name>
    <dbReference type="NCBI Taxonomy" id="631362"/>
    <lineage>
        <taxon>Bacteria</taxon>
        <taxon>Pseudomonadati</taxon>
        <taxon>Pseudomonadota</taxon>
        <taxon>Gammaproteobacteria</taxon>
        <taxon>Chromatiales</taxon>
        <taxon>Chromatiaceae</taxon>
        <taxon>Thiorhodovibrio</taxon>
    </lineage>
</organism>
<keyword evidence="9" id="KW-0560">Oxidoreductase</keyword>
<dbReference type="Pfam" id="PF03150">
    <property type="entry name" value="CCP_MauG"/>
    <property type="match status" value="1"/>
</dbReference>
<dbReference type="FunFam" id="1.10.760.10:FF:000004">
    <property type="entry name" value="Cytochrome c peroxidase"/>
    <property type="match status" value="1"/>
</dbReference>
<dbReference type="STRING" id="631362.Thi970DRAFT_02244"/>
<dbReference type="HOGENOM" id="CLU_034652_1_1_6"/>
<feature type="binding site" description="axial binding residue" evidence="12">
    <location>
        <position position="110"/>
    </location>
    <ligand>
        <name>heme c</name>
        <dbReference type="ChEBI" id="CHEBI:61717"/>
        <label>1</label>
    </ligand>
    <ligandPart>
        <name>Fe</name>
        <dbReference type="ChEBI" id="CHEBI:18248"/>
    </ligandPart>
</feature>
<accession>H8YZ76</accession>
<feature type="region of interest" description="Disordered" evidence="13">
    <location>
        <begin position="29"/>
        <end position="55"/>
    </location>
</feature>
<keyword evidence="7" id="KW-0574">Periplasm</keyword>
<dbReference type="AlphaFoldDB" id="H8YZ76"/>
<evidence type="ECO:0000256" key="9">
    <source>
        <dbReference type="ARBA" id="ARBA00023002"/>
    </source>
</evidence>
<evidence type="ECO:0000259" key="14">
    <source>
        <dbReference type="PROSITE" id="PS51007"/>
    </source>
</evidence>
<protein>
    <submittedName>
        <fullName evidence="15">Cytochrome c peroxidase</fullName>
    </submittedName>
</protein>
<dbReference type="PANTHER" id="PTHR30600">
    <property type="entry name" value="CYTOCHROME C PEROXIDASE-RELATED"/>
    <property type="match status" value="1"/>
</dbReference>
<evidence type="ECO:0000256" key="4">
    <source>
        <dbReference type="ARBA" id="ARBA00022617"/>
    </source>
</evidence>
<dbReference type="PANTHER" id="PTHR30600:SF7">
    <property type="entry name" value="CYTOCHROME C PEROXIDASE-RELATED"/>
    <property type="match status" value="1"/>
</dbReference>
<evidence type="ECO:0000256" key="6">
    <source>
        <dbReference type="ARBA" id="ARBA00022729"/>
    </source>
</evidence>
<evidence type="ECO:0000256" key="5">
    <source>
        <dbReference type="ARBA" id="ARBA00022723"/>
    </source>
</evidence>
<keyword evidence="4 11" id="KW-0349">Heme</keyword>
<dbReference type="GO" id="GO:0004130">
    <property type="term" value="F:cytochrome-c peroxidase activity"/>
    <property type="evidence" value="ECO:0007669"/>
    <property type="project" value="TreeGrafter"/>
</dbReference>
<dbReference type="GO" id="GO:0046872">
    <property type="term" value="F:metal ion binding"/>
    <property type="evidence" value="ECO:0007669"/>
    <property type="project" value="UniProtKB-KW"/>
</dbReference>
<dbReference type="InterPro" id="IPR036909">
    <property type="entry name" value="Cyt_c-like_dom_sf"/>
</dbReference>
<dbReference type="OrthoDB" id="9805202at2"/>
<dbReference type="Proteomes" id="UP000002964">
    <property type="component" value="Unassembled WGS sequence"/>
</dbReference>
<feature type="binding site" description="covalent" evidence="11">
    <location>
        <position position="106"/>
    </location>
    <ligand>
        <name>heme c</name>
        <dbReference type="ChEBI" id="CHEBI:61717"/>
        <label>1</label>
    </ligand>
</feature>
<evidence type="ECO:0000256" key="10">
    <source>
        <dbReference type="ARBA" id="ARBA00023004"/>
    </source>
</evidence>
<keyword evidence="10 12" id="KW-0408">Iron</keyword>
<evidence type="ECO:0000256" key="2">
    <source>
        <dbReference type="ARBA" id="ARBA00022448"/>
    </source>
</evidence>
<evidence type="ECO:0000313" key="15">
    <source>
        <dbReference type="EMBL" id="EIC22003.1"/>
    </source>
</evidence>
<dbReference type="InterPro" id="IPR051395">
    <property type="entry name" value="Cytochrome_c_Peroxidase/MauG"/>
</dbReference>
<feature type="domain" description="Cytochrome c" evidence="14">
    <location>
        <begin position="84"/>
        <end position="192"/>
    </location>
</feature>
<gene>
    <name evidence="15" type="ORF">Thi970DRAFT_02244</name>
</gene>
<evidence type="ECO:0000256" key="7">
    <source>
        <dbReference type="ARBA" id="ARBA00022764"/>
    </source>
</evidence>
<dbReference type="GO" id="GO:0020037">
    <property type="term" value="F:heme binding"/>
    <property type="evidence" value="ECO:0007669"/>
    <property type="project" value="InterPro"/>
</dbReference>
<feature type="binding site" description="covalent" evidence="11">
    <location>
        <position position="109"/>
    </location>
    <ligand>
        <name>heme c</name>
        <dbReference type="ChEBI" id="CHEBI:61717"/>
        <label>1</label>
    </ligand>
</feature>
<keyword evidence="8" id="KW-0249">Electron transport</keyword>
<feature type="domain" description="Cytochrome c" evidence="14">
    <location>
        <begin position="238"/>
        <end position="355"/>
    </location>
</feature>
<feature type="binding site" description="covalent" evidence="11">
    <location>
        <position position="255"/>
    </location>
    <ligand>
        <name>heme c</name>
        <dbReference type="ChEBI" id="CHEBI:61717"/>
        <label>2</label>
    </ligand>
</feature>
<dbReference type="eggNOG" id="COG1858">
    <property type="taxonomic scope" value="Bacteria"/>
</dbReference>
<evidence type="ECO:0000313" key="16">
    <source>
        <dbReference type="Proteomes" id="UP000002964"/>
    </source>
</evidence>
<evidence type="ECO:0000256" key="1">
    <source>
        <dbReference type="ARBA" id="ARBA00004418"/>
    </source>
</evidence>
<dbReference type="Gene3D" id="1.10.760.10">
    <property type="entry name" value="Cytochrome c-like domain"/>
    <property type="match status" value="2"/>
</dbReference>
<dbReference type="SUPFAM" id="SSF46626">
    <property type="entry name" value="Cytochrome c"/>
    <property type="match status" value="2"/>
</dbReference>
<comment type="cofactor">
    <cofactor evidence="11">
        <name>heme</name>
        <dbReference type="ChEBI" id="CHEBI:30413"/>
    </cofactor>
    <text evidence="11">Binds 2 heme groups.</text>
</comment>
<reference evidence="16" key="1">
    <citation type="submission" date="2011-06" db="EMBL/GenBank/DDBJ databases">
        <authorList>
            <consortium name="US DOE Joint Genome Institute (JGI-PGF)"/>
            <person name="Lucas S."/>
            <person name="Han J."/>
            <person name="Lapidus A."/>
            <person name="Cheng J.-F."/>
            <person name="Goodwin L."/>
            <person name="Pitluck S."/>
            <person name="Peters L."/>
            <person name="Land M.L."/>
            <person name="Hauser L."/>
            <person name="Vogl K."/>
            <person name="Liu Z."/>
            <person name="Overmann J."/>
            <person name="Frigaard N.-U."/>
            <person name="Bryant D.A."/>
            <person name="Woyke T.J."/>
        </authorList>
    </citation>
    <scope>NUCLEOTIDE SEQUENCE [LARGE SCALE GENOMIC DNA]</scope>
    <source>
        <strain evidence="16">970</strain>
    </source>
</reference>
<dbReference type="PIRSF" id="PIRSF000294">
    <property type="entry name" value="Cytochrome-c_peroxidase"/>
    <property type="match status" value="1"/>
</dbReference>
<name>H8YZ76_9GAMM</name>
<dbReference type="InterPro" id="IPR009056">
    <property type="entry name" value="Cyt_c-like_dom"/>
</dbReference>
<feature type="binding site" description="covalent" evidence="11">
    <location>
        <position position="252"/>
    </location>
    <ligand>
        <name>heme c</name>
        <dbReference type="ChEBI" id="CHEBI:61717"/>
        <label>2</label>
    </ligand>
</feature>
<evidence type="ECO:0000256" key="12">
    <source>
        <dbReference type="PIRSR" id="PIRSR000294-2"/>
    </source>
</evidence>
<dbReference type="InterPro" id="IPR026259">
    <property type="entry name" value="MauG/Cytc_peroxidase"/>
</dbReference>
<evidence type="ECO:0000256" key="3">
    <source>
        <dbReference type="ARBA" id="ARBA00022559"/>
    </source>
</evidence>
<feature type="binding site" description="axial binding residue" evidence="12">
    <location>
        <position position="330"/>
    </location>
    <ligand>
        <name>heme c</name>
        <dbReference type="ChEBI" id="CHEBI:61717"/>
        <label>2</label>
    </ligand>
    <ligandPart>
        <name>Fe</name>
        <dbReference type="ChEBI" id="CHEBI:18248"/>
    </ligandPart>
</feature>
<dbReference type="PROSITE" id="PS51007">
    <property type="entry name" value="CYTC"/>
    <property type="match status" value="2"/>
</dbReference>
<feature type="binding site" description="axial binding residue" evidence="12">
    <location>
        <position position="126"/>
    </location>
    <ligand>
        <name>heme c</name>
        <dbReference type="ChEBI" id="CHEBI:61717"/>
        <label>1</label>
    </ligand>
    <ligandPart>
        <name>Fe</name>
        <dbReference type="ChEBI" id="CHEBI:18248"/>
    </ligandPart>
</feature>
<comment type="PTM">
    <text evidence="11">Binds 2 heme groups per subunit.</text>
</comment>
<feature type="binding site" description="axial binding residue" evidence="12">
    <location>
        <position position="256"/>
    </location>
    <ligand>
        <name>heme c</name>
        <dbReference type="ChEBI" id="CHEBI:61717"/>
        <label>2</label>
    </ligand>
    <ligandPart>
        <name>Fe</name>
        <dbReference type="ChEBI" id="CHEBI:18248"/>
    </ligandPart>
</feature>
<comment type="subcellular location">
    <subcellularLocation>
        <location evidence="1">Periplasm</location>
    </subcellularLocation>
</comment>
<sequence>MKPSSILSLLVLAAVLLVLFDRPATSPSPQILATEPAVATSTPLEPVPAQPSPDAALRNKALSAGLKPLPAGPGPVTGNALTPERIALGRQLFFEPRLSSSHLISCHTCHNLALGGDDNLPTSVGHGWQRGPRNAPTVYNAVYNTAQFWDGRAADLKAQAKGPIQAAVEMANAPEQAVATLRSMPEYVENFTSAFPDDQDPLSFDNLTKAIEAYEATLVTPNAPFDRWLQGEDDALNPLAKQGVARFVDKGCTACHNGVNVGGQAYFPFGLIRKPAERIRPPADKGRFAVTHTPSDEYVFRAAPLRNIALTAPYFHSGQVWSLEEAIAVMGSAQLGVDLTDADIAPIAAFLHSLTGVPPQIDYPMLPVEAATTPKPRL</sequence>
<evidence type="ECO:0000256" key="13">
    <source>
        <dbReference type="SAM" id="MobiDB-lite"/>
    </source>
</evidence>
<keyword evidence="5 12" id="KW-0479">Metal-binding</keyword>
<proteinExistence type="predicted"/>
<keyword evidence="16" id="KW-1185">Reference proteome</keyword>
<dbReference type="GO" id="GO:0009055">
    <property type="term" value="F:electron transfer activity"/>
    <property type="evidence" value="ECO:0007669"/>
    <property type="project" value="InterPro"/>
</dbReference>
<evidence type="ECO:0000256" key="8">
    <source>
        <dbReference type="ARBA" id="ARBA00022982"/>
    </source>
</evidence>
<keyword evidence="3 15" id="KW-0575">Peroxidase</keyword>
<dbReference type="InterPro" id="IPR004852">
    <property type="entry name" value="Di-haem_cyt_c_peroxidsae"/>
</dbReference>
<dbReference type="EMBL" id="JH603169">
    <property type="protein sequence ID" value="EIC22003.1"/>
    <property type="molecule type" value="Genomic_DNA"/>
</dbReference>